<evidence type="ECO:0008006" key="5">
    <source>
        <dbReference type="Google" id="ProtNLM"/>
    </source>
</evidence>
<proteinExistence type="predicted"/>
<evidence type="ECO:0000256" key="2">
    <source>
        <dbReference type="SAM" id="SignalP"/>
    </source>
</evidence>
<evidence type="ECO:0000313" key="3">
    <source>
        <dbReference type="EMBL" id="TRO83262.1"/>
    </source>
</evidence>
<feature type="region of interest" description="Disordered" evidence="1">
    <location>
        <begin position="152"/>
        <end position="173"/>
    </location>
</feature>
<accession>A0A550JJ80</accession>
<dbReference type="EMBL" id="VJVV01000002">
    <property type="protein sequence ID" value="TRO83262.1"/>
    <property type="molecule type" value="Genomic_DNA"/>
</dbReference>
<feature type="chain" id="PRO_5022141700" description="Secreted protein" evidence="2">
    <location>
        <begin position="25"/>
        <end position="173"/>
    </location>
</feature>
<comment type="caution">
    <text evidence="3">The sequence shown here is derived from an EMBL/GenBank/DDBJ whole genome shotgun (WGS) entry which is preliminary data.</text>
</comment>
<keyword evidence="4" id="KW-1185">Reference proteome</keyword>
<evidence type="ECO:0000256" key="1">
    <source>
        <dbReference type="SAM" id="MobiDB-lite"/>
    </source>
</evidence>
<evidence type="ECO:0000313" key="4">
    <source>
        <dbReference type="Proteomes" id="UP000317155"/>
    </source>
</evidence>
<dbReference type="RefSeq" id="WP_092056022.1">
    <property type="nucleotide sequence ID" value="NZ_FOJJ01000012.1"/>
</dbReference>
<dbReference type="AlphaFoldDB" id="A0A550JJ80"/>
<organism evidence="3 4">
    <name type="scientific">Trichloromonas acetexigens</name>
    <dbReference type="NCBI Taxonomy" id="38815"/>
    <lineage>
        <taxon>Bacteria</taxon>
        <taxon>Pseudomonadati</taxon>
        <taxon>Thermodesulfobacteriota</taxon>
        <taxon>Desulfuromonadia</taxon>
        <taxon>Desulfuromonadales</taxon>
        <taxon>Trichloromonadaceae</taxon>
        <taxon>Trichloromonas</taxon>
    </lineage>
</organism>
<keyword evidence="2" id="KW-0732">Signal</keyword>
<protein>
    <recommendedName>
        <fullName evidence="5">Secreted protein</fullName>
    </recommendedName>
</protein>
<reference evidence="3 4" key="1">
    <citation type="submission" date="2019-07" db="EMBL/GenBank/DDBJ databases">
        <title>Insights of Desulfuromonas acetexigens electromicrobiology.</title>
        <authorList>
            <person name="Katuri K."/>
            <person name="Sapireddy V."/>
            <person name="Shaw D.R."/>
            <person name="Saikaly P."/>
        </authorList>
    </citation>
    <scope>NUCLEOTIDE SEQUENCE [LARGE SCALE GENOMIC DNA]</scope>
    <source>
        <strain evidence="3 4">2873</strain>
    </source>
</reference>
<gene>
    <name evidence="3" type="ORF">FL622_04045</name>
</gene>
<name>A0A550JJ80_9BACT</name>
<dbReference type="Proteomes" id="UP000317155">
    <property type="component" value="Unassembled WGS sequence"/>
</dbReference>
<sequence>MRHLFFLFTTVVILALTAPAPVTGDDGLYCLGADYLAYQLHQPTETSRQQLTVVRLDPLLGVVETRTHEIEAFPVLGIRCLKKGVDLLAWDRIRRFDLKDADAAEPSRVEPDPEDSLLPDFSEESLISTDGSTGEVPLNIAEGRFTLVIAKDGPTLRHDHPGGSRTEIPLPIP</sequence>
<feature type="signal peptide" evidence="2">
    <location>
        <begin position="1"/>
        <end position="24"/>
    </location>
</feature>